<sequence>MVFYQDHISCLALFFFCLSLLLYGVWLRTTYPGFDTSSSAIVNAIGCLTAFVPQGLPICVALSLTVIARRMAKRHVLVKNLATIETLGCMSVLCSDKSGTLTAGKMMVENIAFLNDSFAVEEINEKITNAPNPAAFSAVKALHRIARLCNGATFDAATSHLPVHDRAIKGDPTDTALLRFSEALLIPELGVDSNALQQCYQKQFEIPLNSHNKWMLSVVSEVNTAEKHAGSSWMFAKGAPDILFASCSNALQSDGTVVPLTSDARQTLTTLQEEWSSQGQRVLALCRKPIEEIKTGLPPNDVEDLMYSEMYSLTLVGLVGIRDPPRPDVSPSISVIRQAGVRVFMVTGDFKLTAIAIARQVGIITQNIVDTIEEVRAAASEKVTPKSPSLVKPSDDDPIRSLVLTGEDVSSLTPAD</sequence>
<evidence type="ECO:0000313" key="9">
    <source>
        <dbReference type="Proteomes" id="UP000092154"/>
    </source>
</evidence>
<dbReference type="SUPFAM" id="SSF81660">
    <property type="entry name" value="Metal cation-transporting ATPase, ATP-binding domain N"/>
    <property type="match status" value="1"/>
</dbReference>
<keyword evidence="5 7" id="KW-0472">Membrane</keyword>
<keyword evidence="2" id="KW-1003">Cell membrane</keyword>
<dbReference type="GO" id="GO:0030007">
    <property type="term" value="P:intracellular potassium ion homeostasis"/>
    <property type="evidence" value="ECO:0007669"/>
    <property type="project" value="TreeGrafter"/>
</dbReference>
<dbReference type="InParanoid" id="A0A1B7MYZ8"/>
<feature type="transmembrane region" description="Helical" evidence="7">
    <location>
        <begin position="7"/>
        <end position="28"/>
    </location>
</feature>
<dbReference type="EMBL" id="KV448328">
    <property type="protein sequence ID" value="OAX37828.1"/>
    <property type="molecule type" value="Genomic_DNA"/>
</dbReference>
<dbReference type="InterPro" id="IPR023298">
    <property type="entry name" value="ATPase_P-typ_TM_dom_sf"/>
</dbReference>
<dbReference type="InterPro" id="IPR036412">
    <property type="entry name" value="HAD-like_sf"/>
</dbReference>
<protein>
    <submittedName>
        <fullName evidence="8">Metal cation-transporting ATPase</fullName>
    </submittedName>
</protein>
<dbReference type="SUPFAM" id="SSF81665">
    <property type="entry name" value="Calcium ATPase, transmembrane domain M"/>
    <property type="match status" value="1"/>
</dbReference>
<dbReference type="InterPro" id="IPR023299">
    <property type="entry name" value="ATPase_P-typ_cyto_dom_N"/>
</dbReference>
<dbReference type="Gene3D" id="1.20.1110.10">
    <property type="entry name" value="Calcium-transporting ATPase, transmembrane domain"/>
    <property type="match status" value="1"/>
</dbReference>
<dbReference type="Gene3D" id="3.40.1110.10">
    <property type="entry name" value="Calcium-transporting ATPase, cytoplasmic domain N"/>
    <property type="match status" value="1"/>
</dbReference>
<dbReference type="GO" id="GO:0005391">
    <property type="term" value="F:P-type sodium:potassium-exchanging transporter activity"/>
    <property type="evidence" value="ECO:0007669"/>
    <property type="project" value="TreeGrafter"/>
</dbReference>
<evidence type="ECO:0000256" key="2">
    <source>
        <dbReference type="ARBA" id="ARBA00022475"/>
    </source>
</evidence>
<dbReference type="SUPFAM" id="SSF56784">
    <property type="entry name" value="HAD-like"/>
    <property type="match status" value="1"/>
</dbReference>
<dbReference type="PRINTS" id="PR00121">
    <property type="entry name" value="NAKATPASE"/>
</dbReference>
<dbReference type="PANTHER" id="PTHR43294:SF21">
    <property type="entry name" value="CATION TRANSPORTING ATPASE"/>
    <property type="match status" value="1"/>
</dbReference>
<dbReference type="GO" id="GO:1990573">
    <property type="term" value="P:potassium ion import across plasma membrane"/>
    <property type="evidence" value="ECO:0007669"/>
    <property type="project" value="TreeGrafter"/>
</dbReference>
<dbReference type="Proteomes" id="UP000092154">
    <property type="component" value="Unassembled WGS sequence"/>
</dbReference>
<dbReference type="GO" id="GO:0000166">
    <property type="term" value="F:nucleotide binding"/>
    <property type="evidence" value="ECO:0007669"/>
    <property type="project" value="InterPro"/>
</dbReference>
<dbReference type="OrthoDB" id="158672at2759"/>
<proteinExistence type="predicted"/>
<dbReference type="InterPro" id="IPR050510">
    <property type="entry name" value="Cation_transp_ATPase_P-type"/>
</dbReference>
<evidence type="ECO:0000256" key="1">
    <source>
        <dbReference type="ARBA" id="ARBA00004651"/>
    </source>
</evidence>
<dbReference type="STRING" id="1314800.A0A1B7MYZ8"/>
<dbReference type="AlphaFoldDB" id="A0A1B7MYZ8"/>
<evidence type="ECO:0000256" key="6">
    <source>
        <dbReference type="SAM" id="MobiDB-lite"/>
    </source>
</evidence>
<feature type="region of interest" description="Disordered" evidence="6">
    <location>
        <begin position="380"/>
        <end position="416"/>
    </location>
</feature>
<keyword evidence="3 7" id="KW-0812">Transmembrane</keyword>
<dbReference type="PRINTS" id="PR00119">
    <property type="entry name" value="CATATPASE"/>
</dbReference>
<feature type="transmembrane region" description="Helical" evidence="7">
    <location>
        <begin position="40"/>
        <end position="67"/>
    </location>
</feature>
<gene>
    <name evidence="8" type="ORF">K503DRAFT_208118</name>
</gene>
<dbReference type="GO" id="GO:1902600">
    <property type="term" value="P:proton transmembrane transport"/>
    <property type="evidence" value="ECO:0007669"/>
    <property type="project" value="TreeGrafter"/>
</dbReference>
<dbReference type="PANTHER" id="PTHR43294">
    <property type="entry name" value="SODIUM/POTASSIUM-TRANSPORTING ATPASE SUBUNIT ALPHA"/>
    <property type="match status" value="1"/>
</dbReference>
<organism evidence="8 9">
    <name type="scientific">Rhizopogon vinicolor AM-OR11-026</name>
    <dbReference type="NCBI Taxonomy" id="1314800"/>
    <lineage>
        <taxon>Eukaryota</taxon>
        <taxon>Fungi</taxon>
        <taxon>Dikarya</taxon>
        <taxon>Basidiomycota</taxon>
        <taxon>Agaricomycotina</taxon>
        <taxon>Agaricomycetes</taxon>
        <taxon>Agaricomycetidae</taxon>
        <taxon>Boletales</taxon>
        <taxon>Suillineae</taxon>
        <taxon>Rhizopogonaceae</taxon>
        <taxon>Rhizopogon</taxon>
    </lineage>
</organism>
<dbReference type="GO" id="GO:0036376">
    <property type="term" value="P:sodium ion export across plasma membrane"/>
    <property type="evidence" value="ECO:0007669"/>
    <property type="project" value="TreeGrafter"/>
</dbReference>
<dbReference type="InterPro" id="IPR023214">
    <property type="entry name" value="HAD_sf"/>
</dbReference>
<dbReference type="GO" id="GO:0006883">
    <property type="term" value="P:intracellular sodium ion homeostasis"/>
    <property type="evidence" value="ECO:0007669"/>
    <property type="project" value="TreeGrafter"/>
</dbReference>
<name>A0A1B7MYZ8_9AGAM</name>
<dbReference type="Gene3D" id="3.40.50.1000">
    <property type="entry name" value="HAD superfamily/HAD-like"/>
    <property type="match status" value="1"/>
</dbReference>
<evidence type="ECO:0000256" key="5">
    <source>
        <dbReference type="ARBA" id="ARBA00023136"/>
    </source>
</evidence>
<evidence type="ECO:0000256" key="4">
    <source>
        <dbReference type="ARBA" id="ARBA00022989"/>
    </source>
</evidence>
<accession>A0A1B7MYZ8</accession>
<evidence type="ECO:0000256" key="7">
    <source>
        <dbReference type="SAM" id="Phobius"/>
    </source>
</evidence>
<keyword evidence="9" id="KW-1185">Reference proteome</keyword>
<keyword evidence="4 7" id="KW-1133">Transmembrane helix</keyword>
<dbReference type="GO" id="GO:0005886">
    <property type="term" value="C:plasma membrane"/>
    <property type="evidence" value="ECO:0007669"/>
    <property type="project" value="UniProtKB-SubCell"/>
</dbReference>
<comment type="subcellular location">
    <subcellularLocation>
        <location evidence="1">Cell membrane</location>
        <topology evidence="1">Multi-pass membrane protein</topology>
    </subcellularLocation>
</comment>
<evidence type="ECO:0000313" key="8">
    <source>
        <dbReference type="EMBL" id="OAX37828.1"/>
    </source>
</evidence>
<evidence type="ECO:0000256" key="3">
    <source>
        <dbReference type="ARBA" id="ARBA00022692"/>
    </source>
</evidence>
<dbReference type="Pfam" id="PF13246">
    <property type="entry name" value="Cation_ATPase"/>
    <property type="match status" value="1"/>
</dbReference>
<reference evidence="8 9" key="1">
    <citation type="submission" date="2016-06" db="EMBL/GenBank/DDBJ databases">
        <title>Comparative genomics of the ectomycorrhizal sister species Rhizopogon vinicolor and Rhizopogon vesiculosus (Basidiomycota: Boletales) reveals a divergence of the mating type B locus.</title>
        <authorList>
            <consortium name="DOE Joint Genome Institute"/>
            <person name="Mujic A.B."/>
            <person name="Kuo A."/>
            <person name="Tritt A."/>
            <person name="Lipzen A."/>
            <person name="Chen C."/>
            <person name="Johnson J."/>
            <person name="Sharma A."/>
            <person name="Barry K."/>
            <person name="Grigoriev I.V."/>
            <person name="Spatafora J.W."/>
        </authorList>
    </citation>
    <scope>NUCLEOTIDE SEQUENCE [LARGE SCALE GENOMIC DNA]</scope>
    <source>
        <strain evidence="8 9">AM-OR11-026</strain>
    </source>
</reference>